<name>A0A510GBN5_9RICK</name>
<evidence type="ECO:0000313" key="1">
    <source>
        <dbReference type="EMBL" id="BBJ31329.1"/>
    </source>
</evidence>
<dbReference type="AlphaFoldDB" id="A0A510GBN5"/>
<evidence type="ECO:0008006" key="3">
    <source>
        <dbReference type="Google" id="ProtNLM"/>
    </source>
</evidence>
<dbReference type="SUPFAM" id="SSF48452">
    <property type="entry name" value="TPR-like"/>
    <property type="match status" value="1"/>
</dbReference>
<evidence type="ECO:0000313" key="2">
    <source>
        <dbReference type="Proteomes" id="UP000321183"/>
    </source>
</evidence>
<dbReference type="KEGG" id="ras:RAS_04380"/>
<dbReference type="InterPro" id="IPR011990">
    <property type="entry name" value="TPR-like_helical_dom_sf"/>
</dbReference>
<protein>
    <recommendedName>
        <fullName evidence="3">Tetratricopeptide repeat protein</fullName>
    </recommendedName>
</protein>
<dbReference type="Gene3D" id="1.25.40.10">
    <property type="entry name" value="Tetratricopeptide repeat domain"/>
    <property type="match status" value="1"/>
</dbReference>
<proteinExistence type="predicted"/>
<dbReference type="RefSeq" id="WP_147141982.1">
    <property type="nucleotide sequence ID" value="NZ_AP019563.1"/>
</dbReference>
<organism evidence="1 2">
    <name type="scientific">Rickettsia asiatica</name>
    <dbReference type="NCBI Taxonomy" id="238800"/>
    <lineage>
        <taxon>Bacteria</taxon>
        <taxon>Pseudomonadati</taxon>
        <taxon>Pseudomonadota</taxon>
        <taxon>Alphaproteobacteria</taxon>
        <taxon>Rickettsiales</taxon>
        <taxon>Rickettsiaceae</taxon>
        <taxon>Rickettsieae</taxon>
        <taxon>Rickettsia</taxon>
        <taxon>spotted fever group</taxon>
    </lineage>
</organism>
<dbReference type="EMBL" id="AP019563">
    <property type="protein sequence ID" value="BBJ31329.1"/>
    <property type="molecule type" value="Genomic_DNA"/>
</dbReference>
<reference evidence="1 2" key="1">
    <citation type="submission" date="2019-04" db="EMBL/GenBank/DDBJ databases">
        <title>Draft genome sequence of Rickettsia asiatica Maytaro1284.</title>
        <authorList>
            <person name="Thu M."/>
            <person name="Qiu Y."/>
            <person name="Nakao R."/>
        </authorList>
    </citation>
    <scope>NUCLEOTIDE SEQUENCE [LARGE SCALE GENOMIC DNA]</scope>
    <source>
        <strain evidence="1 2">Maytaro1284</strain>
    </source>
</reference>
<dbReference type="Proteomes" id="UP000321183">
    <property type="component" value="Chromosome"/>
</dbReference>
<sequence length="111" mass="13317">MKKKIEESERFFRRIQRLGIKNKELQICYLFIRAIHLSDQKKYYEALNSINEVLEFKIEYEKLNLYRYKAVLLNLIGKYKEAMDCCNYVLKHGAGQISKKKQRDNISGKSF</sequence>
<accession>A0A510GBN5</accession>
<keyword evidence="2" id="KW-1185">Reference proteome</keyword>
<gene>
    <name evidence="1" type="ORF">RAS_04380</name>
</gene>